<evidence type="ECO:0000313" key="7">
    <source>
        <dbReference type="EMBL" id="QIC69349.1"/>
    </source>
</evidence>
<dbReference type="Proteomes" id="UP000503440">
    <property type="component" value="Chromosome"/>
</dbReference>
<dbReference type="Gene3D" id="1.10.287.130">
    <property type="match status" value="1"/>
</dbReference>
<sequence>MKLQLLEIGSETEQLSACRLSLLLGVFTATNQIERFLSSARKILGVERSALAFEGEPYLWYAHQDCFKAFIAPDHIQIVELFDGQDCIHTEHPHYIQLVERIGSLGVEAKRFMAFDLKMSDGRSIGQILFFDQNEQSFSLQAIEILSDLATNLVNYLELKADHAELKEMYEQQAALNFSKTKFFQIIAHDLRAPFHGLLGFSEVLAQERETLDDSSVQNIADYLYDTAQSTYNLLESLLNWAMAEGGRFIYHPINFKLQQSSKIVCDVLNSLAVKKNIQLINQIDDDIKVYADINMITSVIQNLVSNALKFTPTDGTGKVTLRAEQADDGVHIYIQDTGLGMSQSQMEQLFQAAVTASSKGTAGEKGTGLGLVLCKRFVDLNKGEIVVESNEGEGTTFIVTLPQATSAHQALMPEDIQFEKVKM</sequence>
<dbReference type="FunFam" id="3.30.565.10:FF:000006">
    <property type="entry name" value="Sensor histidine kinase WalK"/>
    <property type="match status" value="1"/>
</dbReference>
<proteinExistence type="predicted"/>
<dbReference type="GO" id="GO:0000155">
    <property type="term" value="F:phosphorelay sensor kinase activity"/>
    <property type="evidence" value="ECO:0007669"/>
    <property type="project" value="InterPro"/>
</dbReference>
<dbReference type="InterPro" id="IPR050736">
    <property type="entry name" value="Sensor_HK_Regulatory"/>
</dbReference>
<dbReference type="Gene3D" id="3.30.565.10">
    <property type="entry name" value="Histidine kinase-like ATPase, C-terminal domain"/>
    <property type="match status" value="1"/>
</dbReference>
<dbReference type="EC" id="2.7.13.3" evidence="2"/>
<dbReference type="RefSeq" id="WP_163145442.1">
    <property type="nucleotide sequence ID" value="NZ_CP041291.1"/>
</dbReference>
<evidence type="ECO:0000256" key="1">
    <source>
        <dbReference type="ARBA" id="ARBA00000085"/>
    </source>
</evidence>
<evidence type="ECO:0000313" key="8">
    <source>
        <dbReference type="Proteomes" id="UP000503440"/>
    </source>
</evidence>
<dbReference type="InterPro" id="IPR036890">
    <property type="entry name" value="HATPase_C_sf"/>
</dbReference>
<keyword evidence="5 7" id="KW-0418">Kinase</keyword>
<dbReference type="SUPFAM" id="SSF55874">
    <property type="entry name" value="ATPase domain of HSP90 chaperone/DNA topoisomerase II/histidine kinase"/>
    <property type="match status" value="1"/>
</dbReference>
<keyword evidence="6" id="KW-0902">Two-component regulatory system</keyword>
<protein>
    <recommendedName>
        <fullName evidence="2">histidine kinase</fullName>
        <ecNumber evidence="2">2.7.13.3</ecNumber>
    </recommendedName>
</protein>
<name>A0A6C0XZM5_9GAMM</name>
<keyword evidence="4" id="KW-0808">Transferase</keyword>
<dbReference type="Pfam" id="PF00512">
    <property type="entry name" value="HisKA"/>
    <property type="match status" value="1"/>
</dbReference>
<dbReference type="SMART" id="SM00388">
    <property type="entry name" value="HisKA"/>
    <property type="match status" value="1"/>
</dbReference>
<dbReference type="InterPro" id="IPR005467">
    <property type="entry name" value="His_kinase_dom"/>
</dbReference>
<dbReference type="SMART" id="SM00387">
    <property type="entry name" value="HATPase_c"/>
    <property type="match status" value="1"/>
</dbReference>
<evidence type="ECO:0000256" key="6">
    <source>
        <dbReference type="ARBA" id="ARBA00023012"/>
    </source>
</evidence>
<evidence type="ECO:0000256" key="4">
    <source>
        <dbReference type="ARBA" id="ARBA00022679"/>
    </source>
</evidence>
<dbReference type="PANTHER" id="PTHR43711:SF31">
    <property type="entry name" value="HISTIDINE KINASE"/>
    <property type="match status" value="1"/>
</dbReference>
<gene>
    <name evidence="7" type="ORF">FSC09_02420</name>
</gene>
<reference evidence="7 8" key="1">
    <citation type="submission" date="2019-09" db="EMBL/GenBank/DDBJ databases">
        <title>Non-baumannii Acinetobacter spp. carrying blaNDM-1 isolated in China.</title>
        <authorList>
            <person name="Cui C."/>
            <person name="Chen C."/>
            <person name="Sun J."/>
            <person name="Liu Y."/>
        </authorList>
    </citation>
    <scope>NUCLEOTIDE SEQUENCE [LARGE SCALE GENOMIC DNA]</scope>
    <source>
        <strain evidence="7 8">B18</strain>
    </source>
</reference>
<evidence type="ECO:0000256" key="2">
    <source>
        <dbReference type="ARBA" id="ARBA00012438"/>
    </source>
</evidence>
<dbReference type="PROSITE" id="PS50109">
    <property type="entry name" value="HIS_KIN"/>
    <property type="match status" value="1"/>
</dbReference>
<dbReference type="AlphaFoldDB" id="A0A6C0XZM5"/>
<dbReference type="EMBL" id="CP044455">
    <property type="protein sequence ID" value="QIC69349.1"/>
    <property type="molecule type" value="Genomic_DNA"/>
</dbReference>
<evidence type="ECO:0000256" key="5">
    <source>
        <dbReference type="ARBA" id="ARBA00022777"/>
    </source>
</evidence>
<dbReference type="PRINTS" id="PR00344">
    <property type="entry name" value="BCTRLSENSOR"/>
</dbReference>
<dbReference type="PANTHER" id="PTHR43711">
    <property type="entry name" value="TWO-COMPONENT HISTIDINE KINASE"/>
    <property type="match status" value="1"/>
</dbReference>
<comment type="catalytic activity">
    <reaction evidence="1">
        <text>ATP + protein L-histidine = ADP + protein N-phospho-L-histidine.</text>
        <dbReference type="EC" id="2.7.13.3"/>
    </reaction>
</comment>
<dbReference type="Pfam" id="PF02518">
    <property type="entry name" value="HATPase_c"/>
    <property type="match status" value="1"/>
</dbReference>
<keyword evidence="3" id="KW-0597">Phosphoprotein</keyword>
<organism evidence="7 8">
    <name type="scientific">Acinetobacter indicus</name>
    <dbReference type="NCBI Taxonomy" id="756892"/>
    <lineage>
        <taxon>Bacteria</taxon>
        <taxon>Pseudomonadati</taxon>
        <taxon>Pseudomonadota</taxon>
        <taxon>Gammaproteobacteria</taxon>
        <taxon>Moraxellales</taxon>
        <taxon>Moraxellaceae</taxon>
        <taxon>Acinetobacter</taxon>
    </lineage>
</organism>
<dbReference type="InterPro" id="IPR004358">
    <property type="entry name" value="Sig_transdc_His_kin-like_C"/>
</dbReference>
<dbReference type="InterPro" id="IPR003594">
    <property type="entry name" value="HATPase_dom"/>
</dbReference>
<accession>A0A6C0XZM5</accession>
<evidence type="ECO:0000256" key="3">
    <source>
        <dbReference type="ARBA" id="ARBA00022553"/>
    </source>
</evidence>
<dbReference type="CDD" id="cd00082">
    <property type="entry name" value="HisKA"/>
    <property type="match status" value="1"/>
</dbReference>
<dbReference type="InterPro" id="IPR036097">
    <property type="entry name" value="HisK_dim/P_sf"/>
</dbReference>
<dbReference type="SUPFAM" id="SSF47384">
    <property type="entry name" value="Homodimeric domain of signal transducing histidine kinase"/>
    <property type="match status" value="1"/>
</dbReference>
<dbReference type="GO" id="GO:0005886">
    <property type="term" value="C:plasma membrane"/>
    <property type="evidence" value="ECO:0007669"/>
    <property type="project" value="UniProtKB-ARBA"/>
</dbReference>
<dbReference type="InterPro" id="IPR003661">
    <property type="entry name" value="HisK_dim/P_dom"/>
</dbReference>